<dbReference type="InterPro" id="IPR021146">
    <property type="entry name" value="Phage_gp6-like_head-tail"/>
</dbReference>
<reference evidence="1" key="1">
    <citation type="submission" date="2024-06" db="EMBL/GenBank/DDBJ databases">
        <title>Mesorhizobium karijinii sp. nov., a symbiont of the iconic Swainsona formosa from arid Australia.</title>
        <authorList>
            <person name="Hill Y.J."/>
            <person name="Watkin E.L.J."/>
            <person name="O'Hara G.W."/>
            <person name="Terpolilli J."/>
            <person name="Tye M.L."/>
            <person name="Kohlmeier M.G."/>
        </authorList>
    </citation>
    <scope>NUCLEOTIDE SEQUENCE</scope>
    <source>
        <strain evidence="1">WSM2240</strain>
    </source>
</reference>
<dbReference type="RefSeq" id="WP_353641326.1">
    <property type="nucleotide sequence ID" value="NZ_CP159253.1"/>
</dbReference>
<dbReference type="NCBIfam" id="TIGR01560">
    <property type="entry name" value="put_DNA_pack"/>
    <property type="match status" value="2"/>
</dbReference>
<organism evidence="1">
    <name type="scientific">Mesorhizobium sp. WSM2240</name>
    <dbReference type="NCBI Taxonomy" id="3228851"/>
    <lineage>
        <taxon>Bacteria</taxon>
        <taxon>Pseudomonadati</taxon>
        <taxon>Pseudomonadota</taxon>
        <taxon>Alphaproteobacteria</taxon>
        <taxon>Hyphomicrobiales</taxon>
        <taxon>Phyllobacteriaceae</taxon>
        <taxon>Mesorhizobium</taxon>
    </lineage>
</organism>
<accession>A0AAU8CWD7</accession>
<gene>
    <name evidence="1" type="ORF">ABVK50_12095</name>
</gene>
<dbReference type="EMBL" id="CP159253">
    <property type="protein sequence ID" value="XCG51163.1"/>
    <property type="molecule type" value="Genomic_DNA"/>
</dbReference>
<dbReference type="InterPro" id="IPR006450">
    <property type="entry name" value="Phage_HK97_gp6-like"/>
</dbReference>
<evidence type="ECO:0000313" key="1">
    <source>
        <dbReference type="EMBL" id="XCG51163.1"/>
    </source>
</evidence>
<sequence>MLRPARTSAPDAKPVSLEEAKAHCRVDHNDDDSVISALIDAAVAYLDGWAGVLGRCIINQGWSVSLCDWPNCGVIRLPFPDVSAATVKYFDTDNVERTVSASLFERLEDERGAFIKFRDDFTTPTVFDDRSDGVRVEFTAGYGQAASDVPAALRAAVLLTIAHWYERREAATADALSEIPFGASALITPYRRVGV</sequence>
<name>A0AAU8CWD7_9HYPH</name>
<dbReference type="Gene3D" id="1.10.3230.30">
    <property type="entry name" value="Phage gp6-like head-tail connector protein"/>
    <property type="match status" value="1"/>
</dbReference>
<proteinExistence type="predicted"/>
<dbReference type="NCBIfam" id="TIGR02215">
    <property type="entry name" value="phage_chp_gp8"/>
    <property type="match status" value="1"/>
</dbReference>
<dbReference type="AlphaFoldDB" id="A0AAU8CWD7"/>
<dbReference type="CDD" id="cd08054">
    <property type="entry name" value="gp6"/>
    <property type="match status" value="1"/>
</dbReference>
<dbReference type="Pfam" id="PF05135">
    <property type="entry name" value="Phage_connect_1"/>
    <property type="match status" value="2"/>
</dbReference>
<dbReference type="InterPro" id="IPR011738">
    <property type="entry name" value="Phage_CHP"/>
</dbReference>
<protein>
    <submittedName>
        <fullName evidence="1">Head-tail connector protein</fullName>
    </submittedName>
</protein>